<dbReference type="KEGG" id="jeh:EJN90_02925"/>
<accession>A0A3Q9BJB3</accession>
<dbReference type="OrthoDB" id="2164794at2"/>
<sequence length="289" mass="33929">MMLEKPTNVKILEVLHRRMRFEEDDEKSYWRIIKGFEGECEFYEWLKKYSFPMLILYDLFLTCGISTQLDFVIITANKIFLLDVKNFKGDYHYRNGEFYTSWNEKVTSNPITQLNRGYNVLEGSLKKTGMRPLIEKKLIFINPEFTLYGNQPDLPIVLRSQLNEYLKSIESQADPLQNYPHQVAANLEKIKLAQNPYEKTPKYSYEMLDKGILCKSCGENHLREGHRSLLCSSCGLSETKSSAIERMIEEYHLLFPDRKFTPTILKEWCGNVVSLDLCGRVLRKYLRSN</sequence>
<gene>
    <name evidence="2" type="ORF">EJN90_02925</name>
</gene>
<evidence type="ECO:0000259" key="1">
    <source>
        <dbReference type="PROSITE" id="PS50965"/>
    </source>
</evidence>
<dbReference type="Proteomes" id="UP000273326">
    <property type="component" value="Chromosome"/>
</dbReference>
<name>A0A3Q9BJB3_9LACT</name>
<protein>
    <submittedName>
        <fullName evidence="2">NERD domain-containing protein</fullName>
    </submittedName>
</protein>
<dbReference type="Pfam" id="PF08378">
    <property type="entry name" value="NERD"/>
    <property type="match status" value="1"/>
</dbReference>
<dbReference type="PROSITE" id="PS50965">
    <property type="entry name" value="NERD"/>
    <property type="match status" value="1"/>
</dbReference>
<dbReference type="AlphaFoldDB" id="A0A3Q9BJB3"/>
<proteinExistence type="predicted"/>
<organism evidence="2 3">
    <name type="scientific">Jeotgalibaca ciconiae</name>
    <dbReference type="NCBI Taxonomy" id="2496265"/>
    <lineage>
        <taxon>Bacteria</taxon>
        <taxon>Bacillati</taxon>
        <taxon>Bacillota</taxon>
        <taxon>Bacilli</taxon>
        <taxon>Lactobacillales</taxon>
        <taxon>Carnobacteriaceae</taxon>
        <taxon>Jeotgalibaca</taxon>
    </lineage>
</organism>
<dbReference type="InterPro" id="IPR011528">
    <property type="entry name" value="NERD"/>
</dbReference>
<reference evidence="3" key="1">
    <citation type="submission" date="2018-12" db="EMBL/GenBank/DDBJ databases">
        <title>Complete genome sequencing of Jeotgalibaca sp. H21T32.</title>
        <authorList>
            <person name="Bae J.-W."/>
            <person name="Lee S.-Y."/>
        </authorList>
    </citation>
    <scope>NUCLEOTIDE SEQUENCE [LARGE SCALE GENOMIC DNA]</scope>
    <source>
        <strain evidence="3">H21T32</strain>
    </source>
</reference>
<feature type="domain" description="NERD" evidence="1">
    <location>
        <begin position="34"/>
        <end position="144"/>
    </location>
</feature>
<evidence type="ECO:0000313" key="2">
    <source>
        <dbReference type="EMBL" id="AZP03708.1"/>
    </source>
</evidence>
<keyword evidence="3" id="KW-1185">Reference proteome</keyword>
<evidence type="ECO:0000313" key="3">
    <source>
        <dbReference type="Proteomes" id="UP000273326"/>
    </source>
</evidence>
<dbReference type="EMBL" id="CP034465">
    <property type="protein sequence ID" value="AZP03708.1"/>
    <property type="molecule type" value="Genomic_DNA"/>
</dbReference>